<reference evidence="8" key="2">
    <citation type="journal article" date="2021" name="J Anim Sci Technol">
        <title>Complete genome sequence of Paenibacillus konkukensis sp. nov. SK3146 as a potential probiotic strain.</title>
        <authorList>
            <person name="Jung H.I."/>
            <person name="Park S."/>
            <person name="Niu K.M."/>
            <person name="Lee S.W."/>
            <person name="Kothari D."/>
            <person name="Yi K.J."/>
            <person name="Kim S.K."/>
        </authorList>
    </citation>
    <scope>NUCLEOTIDE SEQUENCE</scope>
    <source>
        <strain evidence="8">SK3146</strain>
    </source>
</reference>
<feature type="compositionally biased region" description="Low complexity" evidence="5">
    <location>
        <begin position="7"/>
        <end position="18"/>
    </location>
</feature>
<name>A0ABY4RLY1_9BACL</name>
<keyword evidence="2" id="KW-0479">Metal-binding</keyword>
<feature type="domain" description="Glucose dehydrogenase C-terminal" evidence="7">
    <location>
        <begin position="180"/>
        <end position="402"/>
    </location>
</feature>
<accession>A0ABY4RLY1</accession>
<evidence type="ECO:0000259" key="6">
    <source>
        <dbReference type="Pfam" id="PF08240"/>
    </source>
</evidence>
<dbReference type="EMBL" id="CP027059">
    <property type="protein sequence ID" value="UQZ82886.1"/>
    <property type="molecule type" value="Genomic_DNA"/>
</dbReference>
<dbReference type="Pfam" id="PF08240">
    <property type="entry name" value="ADH_N"/>
    <property type="match status" value="1"/>
</dbReference>
<sequence length="426" mass="45598">MMKTVRLTGLQAATAAPGGLPGQGQGKRDPAGDGPEVKAKAAETVKLELTETERPQLKYPSEVLVRVLCVGLDGTDRELMTEKYGVPPEGKDALTIGHESLGVVVEAGEASGLAAGDLVCALVRRPCNDPECVNCRSGHSDFCETGHYVERGIKGRDGYLSEYYAEDARYLVKVPPACLDYGVLTEPQSIVEKVWDQVQRIQQRLIWQPKTVLVLGSGPLGLLAALTSRCLGLDTVVWSKSPADSPAAELVRACGAEFRQADEAGDAGSGGTGSAETLSGFLQRRGKRVDMIYECTGYSPLAFEAMTALGPGGVLALLGVTPGGRSLQVPADAINQELVLENKCVLGSVNASRKDFETGLYRLQQMEEKFPGLLGRIMSDRLTMEQVPGLDFSKIAVKAVVDVVPQPQWRDMLSHSSSPVEYSFSV</sequence>
<dbReference type="InterPro" id="IPR011032">
    <property type="entry name" value="GroES-like_sf"/>
</dbReference>
<dbReference type="RefSeq" id="WP_249864973.1">
    <property type="nucleotide sequence ID" value="NZ_CP027059.1"/>
</dbReference>
<organism evidence="8 9">
    <name type="scientific">Paenibacillus konkukensis</name>
    <dbReference type="NCBI Taxonomy" id="2020716"/>
    <lineage>
        <taxon>Bacteria</taxon>
        <taxon>Bacillati</taxon>
        <taxon>Bacillota</taxon>
        <taxon>Bacilli</taxon>
        <taxon>Bacillales</taxon>
        <taxon>Paenibacillaceae</taxon>
        <taxon>Paenibacillus</taxon>
    </lineage>
</organism>
<evidence type="ECO:0000256" key="5">
    <source>
        <dbReference type="SAM" id="MobiDB-lite"/>
    </source>
</evidence>
<evidence type="ECO:0000256" key="4">
    <source>
        <dbReference type="ARBA" id="ARBA00023002"/>
    </source>
</evidence>
<keyword evidence="4 8" id="KW-0560">Oxidoreductase</keyword>
<dbReference type="Pfam" id="PF16912">
    <property type="entry name" value="Glu_dehyd_C"/>
    <property type="match status" value="1"/>
</dbReference>
<evidence type="ECO:0000313" key="9">
    <source>
        <dbReference type="Proteomes" id="UP001057134"/>
    </source>
</evidence>
<dbReference type="Gene3D" id="3.90.180.10">
    <property type="entry name" value="Medium-chain alcohol dehydrogenases, catalytic domain"/>
    <property type="match status" value="1"/>
</dbReference>
<feature type="domain" description="Alcohol dehydrogenase-like N-terminal" evidence="6">
    <location>
        <begin position="60"/>
        <end position="175"/>
    </location>
</feature>
<keyword evidence="9" id="KW-1185">Reference proteome</keyword>
<evidence type="ECO:0000313" key="8">
    <source>
        <dbReference type="EMBL" id="UQZ82886.1"/>
    </source>
</evidence>
<dbReference type="EC" id="1.1.1.1" evidence="8"/>
<dbReference type="InterPro" id="IPR031640">
    <property type="entry name" value="Glu_dehyd_C"/>
</dbReference>
<dbReference type="SUPFAM" id="SSF51735">
    <property type="entry name" value="NAD(P)-binding Rossmann-fold domains"/>
    <property type="match status" value="1"/>
</dbReference>
<feature type="compositionally biased region" description="Basic and acidic residues" evidence="5">
    <location>
        <begin position="26"/>
        <end position="37"/>
    </location>
</feature>
<dbReference type="CDD" id="cd08230">
    <property type="entry name" value="glucose_DH"/>
    <property type="match status" value="1"/>
</dbReference>
<comment type="cofactor">
    <cofactor evidence="1">
        <name>Zn(2+)</name>
        <dbReference type="ChEBI" id="CHEBI:29105"/>
    </cofactor>
</comment>
<keyword evidence="3" id="KW-0862">Zinc</keyword>
<dbReference type="Gene3D" id="3.40.50.720">
    <property type="entry name" value="NAD(P)-binding Rossmann-like Domain"/>
    <property type="match status" value="1"/>
</dbReference>
<dbReference type="InterPro" id="IPR013154">
    <property type="entry name" value="ADH-like_N"/>
</dbReference>
<dbReference type="GO" id="GO:0004022">
    <property type="term" value="F:alcohol dehydrogenase (NAD+) activity"/>
    <property type="evidence" value="ECO:0007669"/>
    <property type="project" value="UniProtKB-EC"/>
</dbReference>
<reference evidence="8" key="1">
    <citation type="submission" date="2018-02" db="EMBL/GenBank/DDBJ databases">
        <authorList>
            <person name="Kim S.-K."/>
            <person name="Jung H.-I."/>
            <person name="Lee S.-W."/>
        </authorList>
    </citation>
    <scope>NUCLEOTIDE SEQUENCE</scope>
    <source>
        <strain evidence="8">SK3146</strain>
    </source>
</reference>
<gene>
    <name evidence="8" type="primary">adhT</name>
    <name evidence="8" type="ORF">SK3146_02046</name>
</gene>
<dbReference type="InterPro" id="IPR036291">
    <property type="entry name" value="NAD(P)-bd_dom_sf"/>
</dbReference>
<evidence type="ECO:0000256" key="1">
    <source>
        <dbReference type="ARBA" id="ARBA00001947"/>
    </source>
</evidence>
<evidence type="ECO:0000259" key="7">
    <source>
        <dbReference type="Pfam" id="PF16912"/>
    </source>
</evidence>
<evidence type="ECO:0000256" key="2">
    <source>
        <dbReference type="ARBA" id="ARBA00022723"/>
    </source>
</evidence>
<proteinExistence type="predicted"/>
<dbReference type="Proteomes" id="UP001057134">
    <property type="component" value="Chromosome"/>
</dbReference>
<evidence type="ECO:0000256" key="3">
    <source>
        <dbReference type="ARBA" id="ARBA00022833"/>
    </source>
</evidence>
<dbReference type="PANTHER" id="PTHR43189:SF2">
    <property type="entry name" value="GLUCOSE 1-DEHYDROGENASE"/>
    <property type="match status" value="1"/>
</dbReference>
<feature type="region of interest" description="Disordered" evidence="5">
    <location>
        <begin position="1"/>
        <end position="37"/>
    </location>
</feature>
<dbReference type="SUPFAM" id="SSF50129">
    <property type="entry name" value="GroES-like"/>
    <property type="match status" value="1"/>
</dbReference>
<protein>
    <submittedName>
        <fullName evidence="8">Alcohol dehydrogenase</fullName>
        <ecNumber evidence="8">1.1.1.1</ecNumber>
    </submittedName>
</protein>
<dbReference type="PANTHER" id="PTHR43189">
    <property type="entry name" value="ZINC-TYPE ALCOHOL DEHYDROGENASE-LIKE PROTEIN C1198.01-RELATED"/>
    <property type="match status" value="1"/>
</dbReference>